<proteinExistence type="predicted"/>
<organism evidence="1">
    <name type="scientific">Loa loa</name>
    <name type="common">Eye worm</name>
    <name type="synonym">Filaria loa</name>
    <dbReference type="NCBI Taxonomy" id="7209"/>
    <lineage>
        <taxon>Eukaryota</taxon>
        <taxon>Metazoa</taxon>
        <taxon>Ecdysozoa</taxon>
        <taxon>Nematoda</taxon>
        <taxon>Chromadorea</taxon>
        <taxon>Rhabditida</taxon>
        <taxon>Spirurina</taxon>
        <taxon>Spiruromorpha</taxon>
        <taxon>Filarioidea</taxon>
        <taxon>Onchocercidae</taxon>
        <taxon>Loa</taxon>
    </lineage>
</organism>
<reference evidence="1" key="1">
    <citation type="submission" date="2012-04" db="EMBL/GenBank/DDBJ databases">
        <title>The Genome Sequence of Loa loa.</title>
        <authorList>
            <consortium name="The Broad Institute Genome Sequencing Platform"/>
            <consortium name="Broad Institute Genome Sequencing Center for Infectious Disease"/>
            <person name="Nutman T.B."/>
            <person name="Fink D.L."/>
            <person name="Russ C."/>
            <person name="Young S."/>
            <person name="Zeng Q."/>
            <person name="Gargeya S."/>
            <person name="Alvarado L."/>
            <person name="Berlin A."/>
            <person name="Chapman S.B."/>
            <person name="Chen Z."/>
            <person name="Freedman E."/>
            <person name="Gellesch M."/>
            <person name="Goldberg J."/>
            <person name="Griggs A."/>
            <person name="Gujja S."/>
            <person name="Heilman E.R."/>
            <person name="Heiman D."/>
            <person name="Howarth C."/>
            <person name="Mehta T."/>
            <person name="Neiman D."/>
            <person name="Pearson M."/>
            <person name="Roberts A."/>
            <person name="Saif S."/>
            <person name="Shea T."/>
            <person name="Shenoy N."/>
            <person name="Sisk P."/>
            <person name="Stolte C."/>
            <person name="Sykes S."/>
            <person name="White J."/>
            <person name="Yandava C."/>
            <person name="Haas B."/>
            <person name="Henn M.R."/>
            <person name="Nusbaum C."/>
            <person name="Birren B."/>
        </authorList>
    </citation>
    <scope>NUCLEOTIDE SEQUENCE [LARGE SCALE GENOMIC DNA]</scope>
</reference>
<dbReference type="AlphaFoldDB" id="A0A1S0UAN6"/>
<dbReference type="RefSeq" id="XP_003136603.1">
    <property type="nucleotide sequence ID" value="XM_003136555.1"/>
</dbReference>
<protein>
    <submittedName>
        <fullName evidence="1">Uncharacterized protein</fullName>
    </submittedName>
</protein>
<dbReference type="EMBL" id="JH712105">
    <property type="protein sequence ID" value="EFO27467.1"/>
    <property type="molecule type" value="Genomic_DNA"/>
</dbReference>
<accession>A0A1S0UAN6</accession>
<dbReference type="GeneID" id="9938385"/>
<gene>
    <name evidence="1" type="ORF">LOAG_01015</name>
</gene>
<dbReference type="InParanoid" id="A0A1S0UAN6"/>
<dbReference type="KEGG" id="loa:LOAG_01015"/>
<evidence type="ECO:0000313" key="1">
    <source>
        <dbReference type="EMBL" id="EFO27467.1"/>
    </source>
</evidence>
<name>A0A1S0UAN6_LOALO</name>
<dbReference type="CTD" id="9938385"/>
<sequence>MGISKKKRCFSNFFSLPPYYLSTTARLPSVPVKNSGSRNKILFHCAKSLNITYYGKIIFIRLWKVNKEQMCSTAIACQTDGQSTDCALQVMASIYRHKDAKKVIIVIQSTETKIRLGPFLTHSTSHQI</sequence>